<dbReference type="RefSeq" id="XP_068138923.1">
    <property type="nucleotide sequence ID" value="XM_068282822.1"/>
</dbReference>
<evidence type="ECO:0000313" key="2">
    <source>
        <dbReference type="Proteomes" id="UP000182444"/>
    </source>
</evidence>
<gene>
    <name evidence="1" type="ORF">YALI1_D29013g</name>
</gene>
<name>A0A1D8NFQ6_YARLL</name>
<protein>
    <submittedName>
        <fullName evidence="1">Uncharacterized protein</fullName>
    </submittedName>
</protein>
<dbReference type="GeneID" id="94583434"/>
<accession>A0A1D8NFQ6</accession>
<dbReference type="AlphaFoldDB" id="A0A1D8NFQ6"/>
<proteinExistence type="predicted"/>
<sequence>MRLCGYAGYFCYLDPLEVMGGDDEVDMEEDGSGGLRQGWLVSRVLCFRVEKNSSTAARSSGLLKPRTPRVFMEGT</sequence>
<organism evidence="1 2">
    <name type="scientific">Yarrowia lipolytica</name>
    <name type="common">Candida lipolytica</name>
    <dbReference type="NCBI Taxonomy" id="4952"/>
    <lineage>
        <taxon>Eukaryota</taxon>
        <taxon>Fungi</taxon>
        <taxon>Dikarya</taxon>
        <taxon>Ascomycota</taxon>
        <taxon>Saccharomycotina</taxon>
        <taxon>Dipodascomycetes</taxon>
        <taxon>Dipodascales</taxon>
        <taxon>Dipodascales incertae sedis</taxon>
        <taxon>Yarrowia</taxon>
    </lineage>
</organism>
<dbReference type="EMBL" id="CP017556">
    <property type="protein sequence ID" value="AOW04479.1"/>
    <property type="molecule type" value="Genomic_DNA"/>
</dbReference>
<dbReference type="VEuPathDB" id="FungiDB:YALI1_D29013g"/>
<reference evidence="1 2" key="1">
    <citation type="journal article" date="2016" name="PLoS ONE">
        <title>Sequence Assembly of Yarrowia lipolytica Strain W29/CLIB89 Shows Transposable Element Diversity.</title>
        <authorList>
            <person name="Magnan C."/>
            <person name="Yu J."/>
            <person name="Chang I."/>
            <person name="Jahn E."/>
            <person name="Kanomata Y."/>
            <person name="Wu J."/>
            <person name="Zeller M."/>
            <person name="Oakes M."/>
            <person name="Baldi P."/>
            <person name="Sandmeyer S."/>
        </authorList>
    </citation>
    <scope>NUCLEOTIDE SEQUENCE [LARGE SCALE GENOMIC DNA]</scope>
    <source>
        <strain evidence="2">CLIB89(W29)</strain>
    </source>
</reference>
<dbReference type="Proteomes" id="UP000182444">
    <property type="component" value="Chromosome 1D"/>
</dbReference>
<evidence type="ECO:0000313" key="1">
    <source>
        <dbReference type="EMBL" id="AOW04479.1"/>
    </source>
</evidence>